<protein>
    <submittedName>
        <fullName evidence="2">Retrovirus-related pol polyprotein from transposon TNT 1-94</fullName>
    </submittedName>
</protein>
<organism evidence="2 3">
    <name type="scientific">Tanacetum coccineum</name>
    <dbReference type="NCBI Taxonomy" id="301880"/>
    <lineage>
        <taxon>Eukaryota</taxon>
        <taxon>Viridiplantae</taxon>
        <taxon>Streptophyta</taxon>
        <taxon>Embryophyta</taxon>
        <taxon>Tracheophyta</taxon>
        <taxon>Spermatophyta</taxon>
        <taxon>Magnoliopsida</taxon>
        <taxon>eudicotyledons</taxon>
        <taxon>Gunneridae</taxon>
        <taxon>Pentapetalae</taxon>
        <taxon>asterids</taxon>
        <taxon>campanulids</taxon>
        <taxon>Asterales</taxon>
        <taxon>Asteraceae</taxon>
        <taxon>Asteroideae</taxon>
        <taxon>Anthemideae</taxon>
        <taxon>Anthemidinae</taxon>
        <taxon>Tanacetum</taxon>
    </lineage>
</organism>
<dbReference type="SUPFAM" id="SSF56672">
    <property type="entry name" value="DNA/RNA polymerases"/>
    <property type="match status" value="1"/>
</dbReference>
<comment type="caution">
    <text evidence="2">The sequence shown here is derived from an EMBL/GenBank/DDBJ whole genome shotgun (WGS) entry which is preliminary data.</text>
</comment>
<dbReference type="Proteomes" id="UP001151760">
    <property type="component" value="Unassembled WGS sequence"/>
</dbReference>
<evidence type="ECO:0000313" key="2">
    <source>
        <dbReference type="EMBL" id="GJT25646.1"/>
    </source>
</evidence>
<evidence type="ECO:0000313" key="3">
    <source>
        <dbReference type="Proteomes" id="UP001151760"/>
    </source>
</evidence>
<dbReference type="Pfam" id="PF07727">
    <property type="entry name" value="RVT_2"/>
    <property type="match status" value="1"/>
</dbReference>
<accession>A0ABQ5CF00</accession>
<sequence>MDVKTTFLNGQLKEEVFVRQPDSFVDPEFPNHVYLHKKALYGLKQAPRAWYESFPRSIQNHFTKGIVDLTLFTRRHGDDILLVQIYVDDIIFGLTKPVFAKRFEKLMKDNFEMSMIGEMKFFLGLQVHQSPRGIFICQSQYTMDILKKHGMEKCDTVSTSMATTKLDADLQGTPVYQNKYHSMIRGLMYLTASQPNIAYATFVCARYQARPTDKHLKELVSWSSKKQDCTAMSSAEAETKYQLADLFTKALPKKRFEFLVHKIGMRCMTPAQLERLAKLSS</sequence>
<dbReference type="PANTHER" id="PTHR11439:SF483">
    <property type="entry name" value="PEPTIDE SYNTHASE GLIP-LIKE, PUTATIVE (AFU_ORTHOLOGUE AFUA_3G12920)-RELATED"/>
    <property type="match status" value="1"/>
</dbReference>
<name>A0ABQ5CF00_9ASTR</name>
<feature type="domain" description="Reverse transcriptase Ty1/copia-type" evidence="1">
    <location>
        <begin position="1"/>
        <end position="161"/>
    </location>
</feature>
<gene>
    <name evidence="2" type="ORF">Tco_0895583</name>
</gene>
<evidence type="ECO:0000259" key="1">
    <source>
        <dbReference type="Pfam" id="PF07727"/>
    </source>
</evidence>
<dbReference type="EMBL" id="BQNB010014229">
    <property type="protein sequence ID" value="GJT25646.1"/>
    <property type="molecule type" value="Genomic_DNA"/>
</dbReference>
<dbReference type="InterPro" id="IPR043502">
    <property type="entry name" value="DNA/RNA_pol_sf"/>
</dbReference>
<reference evidence="2" key="1">
    <citation type="journal article" date="2022" name="Int. J. Mol. Sci.">
        <title>Draft Genome of Tanacetum Coccineum: Genomic Comparison of Closely Related Tanacetum-Family Plants.</title>
        <authorList>
            <person name="Yamashiro T."/>
            <person name="Shiraishi A."/>
            <person name="Nakayama K."/>
            <person name="Satake H."/>
        </authorList>
    </citation>
    <scope>NUCLEOTIDE SEQUENCE</scope>
</reference>
<dbReference type="InterPro" id="IPR013103">
    <property type="entry name" value="RVT_2"/>
</dbReference>
<dbReference type="PANTHER" id="PTHR11439">
    <property type="entry name" value="GAG-POL-RELATED RETROTRANSPOSON"/>
    <property type="match status" value="1"/>
</dbReference>
<keyword evidence="3" id="KW-1185">Reference proteome</keyword>
<reference evidence="2" key="2">
    <citation type="submission" date="2022-01" db="EMBL/GenBank/DDBJ databases">
        <authorList>
            <person name="Yamashiro T."/>
            <person name="Shiraishi A."/>
            <person name="Satake H."/>
            <person name="Nakayama K."/>
        </authorList>
    </citation>
    <scope>NUCLEOTIDE SEQUENCE</scope>
</reference>
<proteinExistence type="predicted"/>